<dbReference type="SUPFAM" id="SSF50494">
    <property type="entry name" value="Trypsin-like serine proteases"/>
    <property type="match status" value="1"/>
</dbReference>
<proteinExistence type="predicted"/>
<sequence length="547" mass="57339">MHQTNVSLTNSRPIYYLLLVVGMLCALCAGSQHAYADSMPGGTVSDPAVRAVDIVQPAVVRIITAVPGQLSVHFPPSKDVTFPQQSNGTYEIDLSGSGTFITSQGDILTADHVVSPPKNQEMNSALYTRAAQDIANYINTNQKGSTQVTSDQVVQQLSSGQLKSTPTFQSPSISVFLSTAYTGLTNATDFKSLPSGVGVNVDKIEKESPSDQQDTAIIHVPITDTLSVPLGDSTNVHPQDKLTIIGFPGNADVSKAPDSLLTSSLNQIYVSSLKTSNSGAPLIQVGGNVEQGDSGGPALDNNGNIVGIVSFGTLNTSGGQNGTSFLQASSSAQSMIKALNLDTKAGKQQTQWSQAFNTYATNNAGHWGQSQQEFANLQKNYPVFKAIQSFQNYAQQQAKNEHVVPTRKPTSTPIQPTSKKTPVAWQAIALTIGAVLVLLLLVGVLFMAALRQRPKSKPKKGSAASEQQALAAAAPAADKGQPDPASGTTPAPPVTPSTSGSPTSQSGQGSLPVGQNTLSLKAWPCGHMNRPNARFCSICGEPAPDDM</sequence>
<dbReference type="Proteomes" id="UP000635565">
    <property type="component" value="Unassembled WGS sequence"/>
</dbReference>
<evidence type="ECO:0000313" key="5">
    <source>
        <dbReference type="Proteomes" id="UP000635565"/>
    </source>
</evidence>
<dbReference type="Gene3D" id="2.40.10.10">
    <property type="entry name" value="Trypsin-like serine proteases"/>
    <property type="match status" value="2"/>
</dbReference>
<keyword evidence="2" id="KW-0472">Membrane</keyword>
<feature type="compositionally biased region" description="Polar residues" evidence="1">
    <location>
        <begin position="408"/>
        <end position="418"/>
    </location>
</feature>
<keyword evidence="3" id="KW-0732">Signal</keyword>
<feature type="chain" id="PRO_5046536864" description="Peptidase S1 domain-containing protein" evidence="3">
    <location>
        <begin position="35"/>
        <end position="547"/>
    </location>
</feature>
<dbReference type="InterPro" id="IPR043504">
    <property type="entry name" value="Peptidase_S1_PA_chymotrypsin"/>
</dbReference>
<evidence type="ECO:0000313" key="4">
    <source>
        <dbReference type="EMBL" id="GHO85530.1"/>
    </source>
</evidence>
<keyword evidence="2" id="KW-1133">Transmembrane helix</keyword>
<feature type="compositionally biased region" description="Low complexity" evidence="1">
    <location>
        <begin position="461"/>
        <end position="489"/>
    </location>
</feature>
<feature type="transmembrane region" description="Helical" evidence="2">
    <location>
        <begin position="423"/>
        <end position="450"/>
    </location>
</feature>
<keyword evidence="5" id="KW-1185">Reference proteome</keyword>
<organism evidence="4 5">
    <name type="scientific">Dictyobacter formicarum</name>
    <dbReference type="NCBI Taxonomy" id="2778368"/>
    <lineage>
        <taxon>Bacteria</taxon>
        <taxon>Bacillati</taxon>
        <taxon>Chloroflexota</taxon>
        <taxon>Ktedonobacteria</taxon>
        <taxon>Ktedonobacterales</taxon>
        <taxon>Dictyobacteraceae</taxon>
        <taxon>Dictyobacter</taxon>
    </lineage>
</organism>
<name>A0ABQ3VIC1_9CHLR</name>
<evidence type="ECO:0000256" key="3">
    <source>
        <dbReference type="SAM" id="SignalP"/>
    </source>
</evidence>
<accession>A0ABQ3VIC1</accession>
<evidence type="ECO:0000256" key="1">
    <source>
        <dbReference type="SAM" id="MobiDB-lite"/>
    </source>
</evidence>
<keyword evidence="2" id="KW-0812">Transmembrane</keyword>
<dbReference type="EMBL" id="BNJJ01000009">
    <property type="protein sequence ID" value="GHO85530.1"/>
    <property type="molecule type" value="Genomic_DNA"/>
</dbReference>
<dbReference type="Pfam" id="PF13365">
    <property type="entry name" value="Trypsin_2"/>
    <property type="match status" value="1"/>
</dbReference>
<evidence type="ECO:0000256" key="2">
    <source>
        <dbReference type="SAM" id="Phobius"/>
    </source>
</evidence>
<evidence type="ECO:0008006" key="6">
    <source>
        <dbReference type="Google" id="ProtNLM"/>
    </source>
</evidence>
<feature type="region of interest" description="Disordered" evidence="1">
    <location>
        <begin position="453"/>
        <end position="513"/>
    </location>
</feature>
<feature type="compositionally biased region" description="Low complexity" evidence="1">
    <location>
        <begin position="496"/>
        <end position="512"/>
    </location>
</feature>
<gene>
    <name evidence="4" type="ORF">KSZ_35360</name>
</gene>
<reference evidence="4 5" key="1">
    <citation type="journal article" date="2021" name="Int. J. Syst. Evol. Microbiol.">
        <title>Reticulibacter mediterranei gen. nov., sp. nov., within the new family Reticulibacteraceae fam. nov., and Ktedonospora formicarum gen. nov., sp. nov., Ktedonobacter robiniae sp. nov., Dictyobacter formicarum sp. nov. and Dictyobacter arantiisoli sp. nov., belonging to the class Ktedonobacteria.</title>
        <authorList>
            <person name="Yabe S."/>
            <person name="Zheng Y."/>
            <person name="Wang C.M."/>
            <person name="Sakai Y."/>
            <person name="Abe K."/>
            <person name="Yokota A."/>
            <person name="Donadio S."/>
            <person name="Cavaletti L."/>
            <person name="Monciardini P."/>
        </authorList>
    </citation>
    <scope>NUCLEOTIDE SEQUENCE [LARGE SCALE GENOMIC DNA]</scope>
    <source>
        <strain evidence="4 5">SOSP1-9</strain>
    </source>
</reference>
<comment type="caution">
    <text evidence="4">The sequence shown here is derived from an EMBL/GenBank/DDBJ whole genome shotgun (WGS) entry which is preliminary data.</text>
</comment>
<feature type="signal peptide" evidence="3">
    <location>
        <begin position="1"/>
        <end position="34"/>
    </location>
</feature>
<protein>
    <recommendedName>
        <fullName evidence="6">Peptidase S1 domain-containing protein</fullName>
    </recommendedName>
</protein>
<feature type="region of interest" description="Disordered" evidence="1">
    <location>
        <begin position="399"/>
        <end position="418"/>
    </location>
</feature>
<dbReference type="RefSeq" id="WP_201363177.1">
    <property type="nucleotide sequence ID" value="NZ_BNJJ01000009.1"/>
</dbReference>
<dbReference type="InterPro" id="IPR009003">
    <property type="entry name" value="Peptidase_S1_PA"/>
</dbReference>